<dbReference type="SUPFAM" id="SSF81837">
    <property type="entry name" value="BEACH domain"/>
    <property type="match status" value="1"/>
</dbReference>
<dbReference type="Gene3D" id="1.10.1540.10">
    <property type="entry name" value="BEACH domain"/>
    <property type="match status" value="1"/>
</dbReference>
<dbReference type="eggNOG" id="KOG1786">
    <property type="taxonomic scope" value="Eukaryota"/>
</dbReference>
<dbReference type="GeneID" id="25901064"/>
<dbReference type="InterPro" id="IPR050865">
    <property type="entry name" value="BEACH_Domain"/>
</dbReference>
<dbReference type="PANTHER" id="PTHR13743">
    <property type="entry name" value="BEIGE/BEACH-RELATED"/>
    <property type="match status" value="1"/>
</dbReference>
<proteinExistence type="predicted"/>
<evidence type="ECO:0000313" key="3">
    <source>
        <dbReference type="Proteomes" id="UP000054560"/>
    </source>
</evidence>
<protein>
    <recommendedName>
        <fullName evidence="1">BEACH domain-containing protein</fullName>
    </recommendedName>
</protein>
<organism evidence="2 3">
    <name type="scientific">Sphaeroforma arctica JP610</name>
    <dbReference type="NCBI Taxonomy" id="667725"/>
    <lineage>
        <taxon>Eukaryota</taxon>
        <taxon>Ichthyosporea</taxon>
        <taxon>Ichthyophonida</taxon>
        <taxon>Sphaeroforma</taxon>
    </lineage>
</organism>
<dbReference type="OrthoDB" id="26681at2759"/>
<dbReference type="InterPro" id="IPR000409">
    <property type="entry name" value="BEACH_dom"/>
</dbReference>
<feature type="domain" description="BEACH" evidence="1">
    <location>
        <begin position="1"/>
        <end position="145"/>
    </location>
</feature>
<dbReference type="InterPro" id="IPR036372">
    <property type="entry name" value="BEACH_dom_sf"/>
</dbReference>
<dbReference type="AlphaFoldDB" id="A0A0L0GG94"/>
<dbReference type="SMART" id="SM01026">
    <property type="entry name" value="Beach"/>
    <property type="match status" value="1"/>
</dbReference>
<name>A0A0L0GG94_9EUKA</name>
<dbReference type="Pfam" id="PF02138">
    <property type="entry name" value="Beach"/>
    <property type="match status" value="1"/>
</dbReference>
<dbReference type="Proteomes" id="UP000054560">
    <property type="component" value="Unassembled WGS sequence"/>
</dbReference>
<dbReference type="STRING" id="667725.A0A0L0GG94"/>
<keyword evidence="3" id="KW-1185">Reference proteome</keyword>
<dbReference type="PANTHER" id="PTHR13743:SF123">
    <property type="entry name" value="PROTEIN FAN"/>
    <property type="match status" value="1"/>
</dbReference>
<dbReference type="PROSITE" id="PS50197">
    <property type="entry name" value="BEACH"/>
    <property type="match status" value="1"/>
</dbReference>
<reference evidence="2 3" key="1">
    <citation type="submission" date="2011-02" db="EMBL/GenBank/DDBJ databases">
        <title>The Genome Sequence of Sphaeroforma arctica JP610.</title>
        <authorList>
            <consortium name="The Broad Institute Genome Sequencing Platform"/>
            <person name="Russ C."/>
            <person name="Cuomo C."/>
            <person name="Young S.K."/>
            <person name="Zeng Q."/>
            <person name="Gargeya S."/>
            <person name="Alvarado L."/>
            <person name="Berlin A."/>
            <person name="Chapman S.B."/>
            <person name="Chen Z."/>
            <person name="Freedman E."/>
            <person name="Gellesch M."/>
            <person name="Goldberg J."/>
            <person name="Griggs A."/>
            <person name="Gujja S."/>
            <person name="Heilman E."/>
            <person name="Heiman D."/>
            <person name="Howarth C."/>
            <person name="Mehta T."/>
            <person name="Neiman D."/>
            <person name="Pearson M."/>
            <person name="Roberts A."/>
            <person name="Saif S."/>
            <person name="Shea T."/>
            <person name="Shenoy N."/>
            <person name="Sisk P."/>
            <person name="Stolte C."/>
            <person name="Sykes S."/>
            <person name="White J."/>
            <person name="Yandava C."/>
            <person name="Burger G."/>
            <person name="Gray M.W."/>
            <person name="Holland P.W.H."/>
            <person name="King N."/>
            <person name="Lang F.B.F."/>
            <person name="Roger A.J."/>
            <person name="Ruiz-Trillo I."/>
            <person name="Haas B."/>
            <person name="Nusbaum C."/>
            <person name="Birren B."/>
        </authorList>
    </citation>
    <scope>NUCLEOTIDE SEQUENCE [LARGE SCALE GENOMIC DNA]</scope>
    <source>
        <strain evidence="2 3">JP610</strain>
    </source>
</reference>
<accession>A0A0L0GG94</accession>
<dbReference type="RefSeq" id="XP_014161220.1">
    <property type="nucleotide sequence ID" value="XM_014305745.1"/>
</dbReference>
<sequence length="292" mass="32619">MRIYNLIKYGSFPYLYSLGSRQSSEFLLNSQHLALGRKQDGTVINDVVLPPWAVSPEDFVLKCREALECDYVSSKLHHWIDLIFGYKQRGEEAVKAHNVFHYLSYEGTVDLDSIEDPHEKEATTMQILEFGQTPKQLFNIPHPSRRRKRHSKKHEAQHTVHAVVRVIVGDLFWVSFAHSTDDPISLLSQMEACIATQSSPGPGYLPGAESGPQQLELQPGELESLIVSPFGSPSKLIVDEPLAPDNTVAKDSIYSSTHTLQLTNVDNITGERLPDYPLAGVSIYSADQGFCL</sequence>
<dbReference type="EMBL" id="KQ241614">
    <property type="protein sequence ID" value="KNC87318.1"/>
    <property type="molecule type" value="Genomic_DNA"/>
</dbReference>
<evidence type="ECO:0000313" key="2">
    <source>
        <dbReference type="EMBL" id="KNC87318.1"/>
    </source>
</evidence>
<evidence type="ECO:0000259" key="1">
    <source>
        <dbReference type="PROSITE" id="PS50197"/>
    </source>
</evidence>
<gene>
    <name evidence="2" type="ORF">SARC_00560</name>
</gene>